<dbReference type="Proteomes" id="UP000605568">
    <property type="component" value="Unassembled WGS sequence"/>
</dbReference>
<feature type="compositionally biased region" description="Polar residues" evidence="1">
    <location>
        <begin position="40"/>
        <end position="66"/>
    </location>
</feature>
<accession>A0ABQ3MW18</accession>
<keyword evidence="3" id="KW-1185">Reference proteome</keyword>
<dbReference type="EMBL" id="BNAR01000027">
    <property type="protein sequence ID" value="GHH62135.1"/>
    <property type="molecule type" value="Genomic_DNA"/>
</dbReference>
<protein>
    <submittedName>
        <fullName evidence="2">Uncharacterized protein</fullName>
    </submittedName>
</protein>
<comment type="caution">
    <text evidence="2">The sequence shown here is derived from an EMBL/GenBank/DDBJ whole genome shotgun (WGS) entry which is preliminary data.</text>
</comment>
<feature type="region of interest" description="Disordered" evidence="1">
    <location>
        <begin position="38"/>
        <end position="69"/>
    </location>
</feature>
<gene>
    <name evidence="2" type="ORF">GCM10017774_89470</name>
</gene>
<reference evidence="3" key="1">
    <citation type="journal article" date="2019" name="Int. J. Syst. Evol. Microbiol.">
        <title>The Global Catalogue of Microorganisms (GCM) 10K type strain sequencing project: providing services to taxonomists for standard genome sequencing and annotation.</title>
        <authorList>
            <consortium name="The Broad Institute Genomics Platform"/>
            <consortium name="The Broad Institute Genome Sequencing Center for Infectious Disease"/>
            <person name="Wu L."/>
            <person name="Ma J."/>
        </authorList>
    </citation>
    <scope>NUCLEOTIDE SEQUENCE [LARGE SCALE GENOMIC DNA]</scope>
    <source>
        <strain evidence="3">CGMCC 4.7367</strain>
    </source>
</reference>
<sequence length="101" mass="10639">MNVPTSSTATTYNASSTGSFKAAFMPAGARVGRACAFGRKNTTTRAATSPNTPASSTEPRQPSQSEVMPVIRRPDMPPRLLPAIIAPIAAPRFFLESSSAR</sequence>
<evidence type="ECO:0000313" key="2">
    <source>
        <dbReference type="EMBL" id="GHH62135.1"/>
    </source>
</evidence>
<name>A0ABQ3MW18_9PSEU</name>
<organism evidence="2 3">
    <name type="scientific">Lentzea cavernae</name>
    <dbReference type="NCBI Taxonomy" id="2020703"/>
    <lineage>
        <taxon>Bacteria</taxon>
        <taxon>Bacillati</taxon>
        <taxon>Actinomycetota</taxon>
        <taxon>Actinomycetes</taxon>
        <taxon>Pseudonocardiales</taxon>
        <taxon>Pseudonocardiaceae</taxon>
        <taxon>Lentzea</taxon>
    </lineage>
</organism>
<proteinExistence type="predicted"/>
<evidence type="ECO:0000256" key="1">
    <source>
        <dbReference type="SAM" id="MobiDB-lite"/>
    </source>
</evidence>
<evidence type="ECO:0000313" key="3">
    <source>
        <dbReference type="Proteomes" id="UP000605568"/>
    </source>
</evidence>